<dbReference type="Proteomes" id="UP001596312">
    <property type="component" value="Unassembled WGS sequence"/>
</dbReference>
<organism evidence="2 3">
    <name type="scientific">Halalkalicoccus tibetensis</name>
    <dbReference type="NCBI Taxonomy" id="175632"/>
    <lineage>
        <taxon>Archaea</taxon>
        <taxon>Methanobacteriati</taxon>
        <taxon>Methanobacteriota</taxon>
        <taxon>Stenosarchaea group</taxon>
        <taxon>Halobacteria</taxon>
        <taxon>Halobacteriales</taxon>
        <taxon>Halococcaceae</taxon>
        <taxon>Halalkalicoccus</taxon>
    </lineage>
</organism>
<sequence length="272" mass="28622">MVDYGQLLIGFVALGVGLWLGYQVVLSFRQYTTLSKAEPSGSAGLIDGEAATIEGQVLVDEPADEAGAGVALAERESALALLVWRIRRIRHGGARVRIGGGNRRRTNSTLASGIEPGEFRVATGNDEVRVNPEWLLSNHATDDTGSITSSDPWSSPYIHLGNHTEEFEVDGRGGLPGSLDLGNGSIQFGDSERFQSKAIPEGERVVVHGETAVENGEPVVRGTDGTALVISDQPIEGLVASLRNQVLKSGALAVAATAVGAYFLYDVAIAVS</sequence>
<name>A0ABD5V1K9_9EURY</name>
<dbReference type="RefSeq" id="WP_340603876.1">
    <property type="nucleotide sequence ID" value="NZ_JBBMXV010000003.1"/>
</dbReference>
<protein>
    <recommendedName>
        <fullName evidence="4">RING-type E3 ubiquitin transferase</fullName>
    </recommendedName>
</protein>
<feature type="transmembrane region" description="Helical" evidence="1">
    <location>
        <begin position="6"/>
        <end position="26"/>
    </location>
</feature>
<keyword evidence="1" id="KW-1133">Transmembrane helix</keyword>
<evidence type="ECO:0008006" key="4">
    <source>
        <dbReference type="Google" id="ProtNLM"/>
    </source>
</evidence>
<dbReference type="AlphaFoldDB" id="A0ABD5V1K9"/>
<evidence type="ECO:0000313" key="3">
    <source>
        <dbReference type="Proteomes" id="UP001596312"/>
    </source>
</evidence>
<keyword evidence="1" id="KW-0812">Transmembrane</keyword>
<proteinExistence type="predicted"/>
<accession>A0ABD5V1K9</accession>
<gene>
    <name evidence="2" type="ORF">ACFQGH_09115</name>
</gene>
<reference evidence="2 3" key="1">
    <citation type="journal article" date="2019" name="Int. J. Syst. Evol. Microbiol.">
        <title>The Global Catalogue of Microorganisms (GCM) 10K type strain sequencing project: providing services to taxonomists for standard genome sequencing and annotation.</title>
        <authorList>
            <consortium name="The Broad Institute Genomics Platform"/>
            <consortium name="The Broad Institute Genome Sequencing Center for Infectious Disease"/>
            <person name="Wu L."/>
            <person name="Ma J."/>
        </authorList>
    </citation>
    <scope>NUCLEOTIDE SEQUENCE [LARGE SCALE GENOMIC DNA]</scope>
    <source>
        <strain evidence="2 3">CGMCC 1.3240</strain>
    </source>
</reference>
<dbReference type="EMBL" id="JBHSXQ010000003">
    <property type="protein sequence ID" value="MFC6905352.1"/>
    <property type="molecule type" value="Genomic_DNA"/>
</dbReference>
<evidence type="ECO:0000256" key="1">
    <source>
        <dbReference type="SAM" id="Phobius"/>
    </source>
</evidence>
<evidence type="ECO:0000313" key="2">
    <source>
        <dbReference type="EMBL" id="MFC6905352.1"/>
    </source>
</evidence>
<keyword evidence="3" id="KW-1185">Reference proteome</keyword>
<comment type="caution">
    <text evidence="2">The sequence shown here is derived from an EMBL/GenBank/DDBJ whole genome shotgun (WGS) entry which is preliminary data.</text>
</comment>
<feature type="transmembrane region" description="Helical" evidence="1">
    <location>
        <begin position="251"/>
        <end position="271"/>
    </location>
</feature>
<keyword evidence="1" id="KW-0472">Membrane</keyword>